<sequence length="59" mass="6556">MKTDEYCLRGDERPTIALPWGHPVSEHGQNGPNEFFGGDIKGIHDKLDYLQDLGVTACI</sequence>
<dbReference type="EC" id="3.2.1.20" evidence="1"/>
<dbReference type="InterPro" id="IPR017853">
    <property type="entry name" value="GH"/>
</dbReference>
<protein>
    <submittedName>
        <fullName evidence="1">Maltodextrin glucosidase</fullName>
        <ecNumber evidence="1">3.2.1.20</ecNumber>
    </submittedName>
</protein>
<dbReference type="GO" id="GO:0004558">
    <property type="term" value="F:alpha-1,4-glucosidase activity"/>
    <property type="evidence" value="ECO:0007669"/>
    <property type="project" value="UniProtKB-EC"/>
</dbReference>
<reference evidence="1 2" key="1">
    <citation type="journal article" date="2014" name="Genome Announc.">
        <title>Draft Genome Sequences of Two Vibrionaceae Species, Vibrio ponticus C121 and Photobacterium aphoticum C119, Isolated as Coral Reef Microbiota.</title>
        <authorList>
            <person name="Al-saari N."/>
            <person name="Meirelles P.M."/>
            <person name="Mino S."/>
            <person name="Suda W."/>
            <person name="Oshima K."/>
            <person name="Hattori M."/>
            <person name="Ohkuma M."/>
            <person name="Thompson F.L."/>
            <person name="Gomez-Gil B."/>
            <person name="Sawabe T."/>
            <person name="Sawabe T."/>
        </authorList>
    </citation>
    <scope>NUCLEOTIDE SEQUENCE [LARGE SCALE GENOMIC DNA]</scope>
    <source>
        <strain evidence="1 2">JCM 19237</strain>
    </source>
</reference>
<dbReference type="Proteomes" id="UP000029227">
    <property type="component" value="Unassembled WGS sequence"/>
</dbReference>
<dbReference type="eggNOG" id="COG0366">
    <property type="taxonomic scope" value="Bacteria"/>
</dbReference>
<dbReference type="STRING" id="754436.JCM19237_4514"/>
<dbReference type="AlphaFoldDB" id="A0A090QXV9"/>
<dbReference type="Gene3D" id="3.20.20.80">
    <property type="entry name" value="Glycosidases"/>
    <property type="match status" value="1"/>
</dbReference>
<proteinExistence type="predicted"/>
<accession>A0A090QXV9</accession>
<dbReference type="EMBL" id="BBMN01000015">
    <property type="protein sequence ID" value="GAL07098.1"/>
    <property type="molecule type" value="Genomic_DNA"/>
</dbReference>
<organism evidence="1 2">
    <name type="scientific">Photobacterium aphoticum</name>
    <dbReference type="NCBI Taxonomy" id="754436"/>
    <lineage>
        <taxon>Bacteria</taxon>
        <taxon>Pseudomonadati</taxon>
        <taxon>Pseudomonadota</taxon>
        <taxon>Gammaproteobacteria</taxon>
        <taxon>Vibrionales</taxon>
        <taxon>Vibrionaceae</taxon>
        <taxon>Photobacterium</taxon>
    </lineage>
</organism>
<dbReference type="GO" id="GO:0005975">
    <property type="term" value="P:carbohydrate metabolic process"/>
    <property type="evidence" value="ECO:0007669"/>
    <property type="project" value="InterPro"/>
</dbReference>
<keyword evidence="1" id="KW-0378">Hydrolase</keyword>
<gene>
    <name evidence="1" type="ORF">JCM19237_4514</name>
</gene>
<evidence type="ECO:0000313" key="1">
    <source>
        <dbReference type="EMBL" id="GAL07098.1"/>
    </source>
</evidence>
<dbReference type="SUPFAM" id="SSF51445">
    <property type="entry name" value="(Trans)glycosidases"/>
    <property type="match status" value="1"/>
</dbReference>
<name>A0A090QXV9_9GAMM</name>
<keyword evidence="1" id="KW-0326">Glycosidase</keyword>
<comment type="caution">
    <text evidence="1">The sequence shown here is derived from an EMBL/GenBank/DDBJ whole genome shotgun (WGS) entry which is preliminary data.</text>
</comment>
<evidence type="ECO:0000313" key="2">
    <source>
        <dbReference type="Proteomes" id="UP000029227"/>
    </source>
</evidence>